<feature type="region of interest" description="Disordered" evidence="1">
    <location>
        <begin position="1"/>
        <end position="22"/>
    </location>
</feature>
<gene>
    <name evidence="2" type="ORF">Cvel_10141</name>
</gene>
<organism evidence="2">
    <name type="scientific">Chromera velia CCMP2878</name>
    <dbReference type="NCBI Taxonomy" id="1169474"/>
    <lineage>
        <taxon>Eukaryota</taxon>
        <taxon>Sar</taxon>
        <taxon>Alveolata</taxon>
        <taxon>Colpodellida</taxon>
        <taxon>Chromeraceae</taxon>
        <taxon>Chromera</taxon>
    </lineage>
</organism>
<evidence type="ECO:0000313" key="2">
    <source>
        <dbReference type="EMBL" id="CEM50714.1"/>
    </source>
</evidence>
<name>A0A0G4I1E5_9ALVE</name>
<dbReference type="AlphaFoldDB" id="A0A0G4I1E5"/>
<dbReference type="EMBL" id="CDMZ01004730">
    <property type="protein sequence ID" value="CEM50714.1"/>
    <property type="molecule type" value="Genomic_DNA"/>
</dbReference>
<accession>A0A0G4I1E5</accession>
<protein>
    <submittedName>
        <fullName evidence="2">Uncharacterized protein</fullName>
    </submittedName>
</protein>
<reference evidence="2" key="1">
    <citation type="submission" date="2014-11" db="EMBL/GenBank/DDBJ databases">
        <authorList>
            <person name="Otto D Thomas"/>
            <person name="Naeem Raeece"/>
        </authorList>
    </citation>
    <scope>NUCLEOTIDE SEQUENCE</scope>
</reference>
<proteinExistence type="predicted"/>
<evidence type="ECO:0000256" key="1">
    <source>
        <dbReference type="SAM" id="MobiDB-lite"/>
    </source>
</evidence>
<dbReference type="VEuPathDB" id="CryptoDB:Cvel_10141"/>
<sequence length="74" mass="8941">MSPIQLTPHPRRNHRRDPRNLTPYPWRRYRHISRNLTSYPRRWAEEWRQGKLGAVVRPCLLGDLKEGREVGARE</sequence>